<gene>
    <name evidence="6" type="ORF">MPL3356_310053</name>
</gene>
<dbReference type="AlphaFoldDB" id="A0A090E0D8"/>
<comment type="caution">
    <text evidence="4">Lacks conserved residue(s) required for the propagation of feature annotation.</text>
</comment>
<keyword evidence="2 4" id="KW-0442">Lipid degradation</keyword>
<dbReference type="InterPro" id="IPR016035">
    <property type="entry name" value="Acyl_Trfase/lysoPLipase"/>
</dbReference>
<evidence type="ECO:0000313" key="6">
    <source>
        <dbReference type="EMBL" id="CDX20240.1"/>
    </source>
</evidence>
<dbReference type="Pfam" id="PF01734">
    <property type="entry name" value="Patatin"/>
    <property type="match status" value="1"/>
</dbReference>
<dbReference type="PANTHER" id="PTHR14226">
    <property type="entry name" value="NEUROPATHY TARGET ESTERASE/SWISS CHEESE D.MELANOGASTER"/>
    <property type="match status" value="1"/>
</dbReference>
<dbReference type="InterPro" id="IPR050301">
    <property type="entry name" value="NTE"/>
</dbReference>
<organism evidence="6 7">
    <name type="scientific">Mesorhizobium plurifarium</name>
    <dbReference type="NCBI Taxonomy" id="69974"/>
    <lineage>
        <taxon>Bacteria</taxon>
        <taxon>Pseudomonadati</taxon>
        <taxon>Pseudomonadota</taxon>
        <taxon>Alphaproteobacteria</taxon>
        <taxon>Hyphomicrobiales</taxon>
        <taxon>Phyllobacteriaceae</taxon>
        <taxon>Mesorhizobium</taxon>
    </lineage>
</organism>
<dbReference type="PROSITE" id="PS51635">
    <property type="entry name" value="PNPLA"/>
    <property type="match status" value="1"/>
</dbReference>
<evidence type="ECO:0000259" key="5">
    <source>
        <dbReference type="PROSITE" id="PS51635"/>
    </source>
</evidence>
<dbReference type="GO" id="GO:0016787">
    <property type="term" value="F:hydrolase activity"/>
    <property type="evidence" value="ECO:0007669"/>
    <property type="project" value="UniProtKB-UniRule"/>
</dbReference>
<evidence type="ECO:0000256" key="3">
    <source>
        <dbReference type="ARBA" id="ARBA00023098"/>
    </source>
</evidence>
<feature type="active site" description="Nucleophile" evidence="4">
    <location>
        <position position="58"/>
    </location>
</feature>
<name>A0A090E0D8_MESPL</name>
<feature type="domain" description="PNPLA" evidence="5">
    <location>
        <begin position="22"/>
        <end position="240"/>
    </location>
</feature>
<evidence type="ECO:0000256" key="4">
    <source>
        <dbReference type="PROSITE-ProRule" id="PRU01161"/>
    </source>
</evidence>
<dbReference type="GO" id="GO:0016042">
    <property type="term" value="P:lipid catabolic process"/>
    <property type="evidence" value="ECO:0007669"/>
    <property type="project" value="UniProtKB-UniRule"/>
</dbReference>
<dbReference type="Gene3D" id="3.40.1090.10">
    <property type="entry name" value="Cytosolic phospholipase A2 catalytic domain"/>
    <property type="match status" value="2"/>
</dbReference>
<evidence type="ECO:0000313" key="7">
    <source>
        <dbReference type="Proteomes" id="UP000045285"/>
    </source>
</evidence>
<protein>
    <submittedName>
        <fullName evidence="6">Putative esterase of the alpha-beta hydrolase superfamily</fullName>
    </submittedName>
</protein>
<dbReference type="InterPro" id="IPR002641">
    <property type="entry name" value="PNPLA_dom"/>
</dbReference>
<sequence length="385" mass="41537">MLVETTDPAQLRKQSSQGGIGLAMSGGGYRAMMFHTGALYRLNEAGLLGKIARISSVSGGSITSAYLGLCWSKLGFSAGRAARFDLLVDGMRAMADTTIDAGSIIAGTLLPGPASDRLVGAYDDVLFKGARLRQLPDDATGAGPRFVINATNMQSAAVWRFSRSYMGDYRIGAIKDPDVKLSLAVAASSAFPPFLSPLVLPISQPVEPAPGADLNRPPFTASAMLSDGGVYDNLGLEALKQFSTVLVSDAGQKIAAEENPHRDWPRHMLRVLDVIDNQVRSLRKRQLIESYERGDREGTYWGVRTNFADYGLTGDPLSCMSRDAAPLAEIPTRLEKMPREVQNRLMNWGYAICDAALRAHLGGELQDRLGLLIAPPDKFPFPGAY</sequence>
<keyword evidence="7" id="KW-1185">Reference proteome</keyword>
<evidence type="ECO:0000256" key="1">
    <source>
        <dbReference type="ARBA" id="ARBA00022801"/>
    </source>
</evidence>
<keyword evidence="1 4" id="KW-0378">Hydrolase</keyword>
<evidence type="ECO:0000256" key="2">
    <source>
        <dbReference type="ARBA" id="ARBA00022963"/>
    </source>
</evidence>
<dbReference type="EMBL" id="CCMZ01000025">
    <property type="protein sequence ID" value="CDX20240.1"/>
    <property type="molecule type" value="Genomic_DNA"/>
</dbReference>
<feature type="short sequence motif" description="DGA/G" evidence="4">
    <location>
        <begin position="227"/>
        <end position="229"/>
    </location>
</feature>
<keyword evidence="3 4" id="KW-0443">Lipid metabolism</keyword>
<proteinExistence type="predicted"/>
<dbReference type="PANTHER" id="PTHR14226:SF78">
    <property type="entry name" value="SLR0060 PROTEIN"/>
    <property type="match status" value="1"/>
</dbReference>
<dbReference type="SUPFAM" id="SSF52151">
    <property type="entry name" value="FabD/lysophospholipase-like"/>
    <property type="match status" value="1"/>
</dbReference>
<reference evidence="7" key="1">
    <citation type="submission" date="2014-08" db="EMBL/GenBank/DDBJ databases">
        <authorList>
            <person name="Moulin L."/>
        </authorList>
    </citation>
    <scope>NUCLEOTIDE SEQUENCE [LARGE SCALE GENOMIC DNA]</scope>
</reference>
<dbReference type="Proteomes" id="UP000045285">
    <property type="component" value="Unassembled WGS sequence"/>
</dbReference>
<feature type="active site" description="Proton acceptor" evidence="4">
    <location>
        <position position="227"/>
    </location>
</feature>
<accession>A0A090E0D8</accession>